<keyword evidence="3" id="KW-1185">Reference proteome</keyword>
<keyword evidence="1" id="KW-0812">Transmembrane</keyword>
<feature type="transmembrane region" description="Helical" evidence="1">
    <location>
        <begin position="153"/>
        <end position="170"/>
    </location>
</feature>
<evidence type="ECO:0000313" key="2">
    <source>
        <dbReference type="EMBL" id="MDT0444105.1"/>
    </source>
</evidence>
<evidence type="ECO:0000313" key="3">
    <source>
        <dbReference type="Proteomes" id="UP001183615"/>
    </source>
</evidence>
<keyword evidence="1" id="KW-1133">Transmembrane helix</keyword>
<accession>A0ABU2S8W3</accession>
<feature type="transmembrane region" description="Helical" evidence="1">
    <location>
        <begin position="177"/>
        <end position="196"/>
    </location>
</feature>
<gene>
    <name evidence="2" type="ORF">RM779_16105</name>
</gene>
<feature type="transmembrane region" description="Helical" evidence="1">
    <location>
        <begin position="80"/>
        <end position="106"/>
    </location>
</feature>
<organism evidence="2 3">
    <name type="scientific">Streptomyces johnsoniae</name>
    <dbReference type="NCBI Taxonomy" id="3075532"/>
    <lineage>
        <taxon>Bacteria</taxon>
        <taxon>Bacillati</taxon>
        <taxon>Actinomycetota</taxon>
        <taxon>Actinomycetes</taxon>
        <taxon>Kitasatosporales</taxon>
        <taxon>Streptomycetaceae</taxon>
        <taxon>Streptomyces</taxon>
    </lineage>
</organism>
<dbReference type="RefSeq" id="WP_311618570.1">
    <property type="nucleotide sequence ID" value="NZ_JAVREV010000008.1"/>
</dbReference>
<proteinExistence type="predicted"/>
<dbReference type="EMBL" id="JAVREV010000008">
    <property type="protein sequence ID" value="MDT0444105.1"/>
    <property type="molecule type" value="Genomic_DNA"/>
</dbReference>
<feature type="transmembrane region" description="Helical" evidence="1">
    <location>
        <begin position="55"/>
        <end position="74"/>
    </location>
</feature>
<evidence type="ECO:0000256" key="1">
    <source>
        <dbReference type="SAM" id="Phobius"/>
    </source>
</evidence>
<protein>
    <recommendedName>
        <fullName evidence="4">Integral membrane protein</fullName>
    </recommendedName>
</protein>
<dbReference type="Proteomes" id="UP001183615">
    <property type="component" value="Unassembled WGS sequence"/>
</dbReference>
<reference evidence="3" key="1">
    <citation type="submission" date="2023-07" db="EMBL/GenBank/DDBJ databases">
        <title>30 novel species of actinomycetes from the DSMZ collection.</title>
        <authorList>
            <person name="Nouioui I."/>
        </authorList>
    </citation>
    <scope>NUCLEOTIDE SEQUENCE [LARGE SCALE GENOMIC DNA]</scope>
    <source>
        <strain evidence="3">DSM 41886</strain>
    </source>
</reference>
<comment type="caution">
    <text evidence="2">The sequence shown here is derived from an EMBL/GenBank/DDBJ whole genome shotgun (WGS) entry which is preliminary data.</text>
</comment>
<name>A0ABU2S8W3_9ACTN</name>
<evidence type="ECO:0008006" key="4">
    <source>
        <dbReference type="Google" id="ProtNLM"/>
    </source>
</evidence>
<sequence length="249" mass="26719">MECWWERNIVEPGKLPLLLALAAFICTFLVTRAVTRLIRAGRGPFHDVSAGGAHVHHAVPGVVLMTVGGFGGLAAGGRGWAAGATAVVFGIGTGLVLDEFALILYLHDVYWSDQGRRSVEAVVLTAALATMLLTGFTPLGVDDVGPEERLTRGSAIATVLINLVFVLITLVKGKIRLAVVGVLVPLAALTGALRLARPGSLWARRCYRRLPRTAARAERRARAHDARWGRVRRWVQQVVGGIPRSTGKE</sequence>
<feature type="transmembrane region" description="Helical" evidence="1">
    <location>
        <begin position="118"/>
        <end position="141"/>
    </location>
</feature>
<feature type="transmembrane region" description="Helical" evidence="1">
    <location>
        <begin position="15"/>
        <end position="34"/>
    </location>
</feature>
<keyword evidence="1" id="KW-0472">Membrane</keyword>